<evidence type="ECO:0000259" key="1">
    <source>
        <dbReference type="Pfam" id="PF00535"/>
    </source>
</evidence>
<feature type="domain" description="Glycosyltransferase 2-like" evidence="1">
    <location>
        <begin position="4"/>
        <end position="147"/>
    </location>
</feature>
<dbReference type="InterPro" id="IPR001173">
    <property type="entry name" value="Glyco_trans_2-like"/>
</dbReference>
<dbReference type="EMBL" id="FNTB01000001">
    <property type="protein sequence ID" value="SEB81237.1"/>
    <property type="molecule type" value="Genomic_DNA"/>
</dbReference>
<keyword evidence="2" id="KW-0808">Transferase</keyword>
<dbReference type="PANTHER" id="PTHR22916">
    <property type="entry name" value="GLYCOSYLTRANSFERASE"/>
    <property type="match status" value="1"/>
</dbReference>
<evidence type="ECO:0000313" key="2">
    <source>
        <dbReference type="EMBL" id="SEB81237.1"/>
    </source>
</evidence>
<dbReference type="CDD" id="cd00761">
    <property type="entry name" value="Glyco_tranf_GTA_type"/>
    <property type="match status" value="1"/>
</dbReference>
<sequence length="312" mass="35749">MKISICIPTYKRPQLVIEAINSCLNQTYPPSEIIIGDDSPDNTTMIAVEKLKKKSAIPIKYLHNKPGLGQMANTNKLFDSISGDKVMLLHDDDQIVPDALESLINVFTNNPDVQITFGKQYIMTDDGEISLERSKIFNDSYFRIEKNEGSILTALESGVGQQFPNNGYLMDRHIVEKIKFRNYGFGDDLGNGCEYDFGLRLGIEGYKMYFLNKFTAKYRVAENSMSQSKSGDSGYQSFRILKDFKVNTTFAEKIRQQRLYERAPIAITQAIHIGKRKEAFSIYFSRWYRKRILSIGGLKRFVYLFIGKNQIK</sequence>
<dbReference type="InterPro" id="IPR029044">
    <property type="entry name" value="Nucleotide-diphossugar_trans"/>
</dbReference>
<dbReference type="PANTHER" id="PTHR22916:SF3">
    <property type="entry name" value="UDP-GLCNAC:BETAGAL BETA-1,3-N-ACETYLGLUCOSAMINYLTRANSFERASE-LIKE PROTEIN 1"/>
    <property type="match status" value="1"/>
</dbReference>
<dbReference type="SUPFAM" id="SSF53448">
    <property type="entry name" value="Nucleotide-diphospho-sugar transferases"/>
    <property type="match status" value="1"/>
</dbReference>
<proteinExistence type="predicted"/>
<organism evidence="2">
    <name type="scientific">Maribacter dokdonensis</name>
    <dbReference type="NCBI Taxonomy" id="320912"/>
    <lineage>
        <taxon>Bacteria</taxon>
        <taxon>Pseudomonadati</taxon>
        <taxon>Bacteroidota</taxon>
        <taxon>Flavobacteriia</taxon>
        <taxon>Flavobacteriales</taxon>
        <taxon>Flavobacteriaceae</taxon>
        <taxon>Maribacter</taxon>
    </lineage>
</organism>
<name>A0A1H4MEH4_9FLAO</name>
<dbReference type="AlphaFoldDB" id="A0A1H4MEH4"/>
<dbReference type="GO" id="GO:0016758">
    <property type="term" value="F:hexosyltransferase activity"/>
    <property type="evidence" value="ECO:0007669"/>
    <property type="project" value="UniProtKB-ARBA"/>
</dbReference>
<dbReference type="Pfam" id="PF00535">
    <property type="entry name" value="Glycos_transf_2"/>
    <property type="match status" value="1"/>
</dbReference>
<accession>A0A1H4MEH4</accession>
<dbReference type="Proteomes" id="UP000183038">
    <property type="component" value="Unassembled WGS sequence"/>
</dbReference>
<dbReference type="Gene3D" id="3.90.550.10">
    <property type="entry name" value="Spore Coat Polysaccharide Biosynthesis Protein SpsA, Chain A"/>
    <property type="match status" value="1"/>
</dbReference>
<reference evidence="2" key="1">
    <citation type="submission" date="2016-10" db="EMBL/GenBank/DDBJ databases">
        <authorList>
            <person name="de Groot N.N."/>
        </authorList>
    </citation>
    <scope>NUCLEOTIDE SEQUENCE [LARGE SCALE GENOMIC DNA]</scope>
    <source>
        <strain evidence="2">MAR_2009_71</strain>
    </source>
</reference>
<gene>
    <name evidence="2" type="ORF">SAMN05192540_1609</name>
</gene>
<dbReference type="OrthoDB" id="9802649at2"/>
<dbReference type="RefSeq" id="WP_074671720.1">
    <property type="nucleotide sequence ID" value="NZ_FNTB01000001.1"/>
</dbReference>
<protein>
    <submittedName>
        <fullName evidence="2">Glycosyltransferase, GT2 family</fullName>
    </submittedName>
</protein>